<keyword evidence="2" id="KW-0472">Membrane</keyword>
<feature type="region of interest" description="Disordered" evidence="1">
    <location>
        <begin position="262"/>
        <end position="298"/>
    </location>
</feature>
<evidence type="ECO:0000256" key="2">
    <source>
        <dbReference type="SAM" id="Phobius"/>
    </source>
</evidence>
<feature type="region of interest" description="Disordered" evidence="1">
    <location>
        <begin position="194"/>
        <end position="229"/>
    </location>
</feature>
<feature type="compositionally biased region" description="Basic and acidic residues" evidence="1">
    <location>
        <begin position="200"/>
        <end position="209"/>
    </location>
</feature>
<dbReference type="Gene3D" id="2.40.70.10">
    <property type="entry name" value="Acid Proteases"/>
    <property type="match status" value="1"/>
</dbReference>
<accession>A0ABR4BAS1</accession>
<name>A0ABR4BAS1_9LECA</name>
<evidence type="ECO:0000313" key="4">
    <source>
        <dbReference type="Proteomes" id="UP001590951"/>
    </source>
</evidence>
<proteinExistence type="predicted"/>
<dbReference type="Proteomes" id="UP001590951">
    <property type="component" value="Unassembled WGS sequence"/>
</dbReference>
<evidence type="ECO:0008006" key="5">
    <source>
        <dbReference type="Google" id="ProtNLM"/>
    </source>
</evidence>
<evidence type="ECO:0000313" key="3">
    <source>
        <dbReference type="EMBL" id="KAL2053956.1"/>
    </source>
</evidence>
<gene>
    <name evidence="3" type="ORF">ABVK25_005885</name>
</gene>
<feature type="transmembrane region" description="Helical" evidence="2">
    <location>
        <begin position="153"/>
        <end position="183"/>
    </location>
</feature>
<reference evidence="3 4" key="1">
    <citation type="submission" date="2024-09" db="EMBL/GenBank/DDBJ databases">
        <title>Rethinking Asexuality: The Enigmatic Case of Functional Sexual Genes in Lepraria (Stereocaulaceae).</title>
        <authorList>
            <person name="Doellman M."/>
            <person name="Sun Y."/>
            <person name="Barcenas-Pena A."/>
            <person name="Lumbsch H.T."/>
            <person name="Grewe F."/>
        </authorList>
    </citation>
    <scope>NUCLEOTIDE SEQUENCE [LARGE SCALE GENOMIC DNA]</scope>
    <source>
        <strain evidence="3 4">Grewe 0041</strain>
    </source>
</reference>
<sequence>MDGTLVLGGYDAAKITGDNVTFPWTSTDIDANCRVVAITDIKMNLKNGSSPSFFGADHATAQKACVEPHFNTLSLPLDLWQTFLAISGSTYVDRSMNPLAFFGMLVRWHLTFTIDPGLDITIPNHQLVVPDIGINNEGQQYINSLQSANANDFVILGLPFLTSASVVGALAGIALFLAAFFALKRRRTRKRRDAAAVEAAQKRDSHESPLYKPELPSDKQPPQELPLGQDLDYQVSPYELYDDTNQAHEILAISSKGQAVWPNEMSANPNKELPLSPQERPAFRDSRRLSTLRVASPI</sequence>
<dbReference type="SUPFAM" id="SSF50630">
    <property type="entry name" value="Acid proteases"/>
    <property type="match status" value="1"/>
</dbReference>
<evidence type="ECO:0000256" key="1">
    <source>
        <dbReference type="SAM" id="MobiDB-lite"/>
    </source>
</evidence>
<dbReference type="InterPro" id="IPR021109">
    <property type="entry name" value="Peptidase_aspartic_dom_sf"/>
</dbReference>
<protein>
    <recommendedName>
        <fullName evidence="5">Peptidase A1 domain-containing protein</fullName>
    </recommendedName>
</protein>
<keyword evidence="2" id="KW-0812">Transmembrane</keyword>
<keyword evidence="4" id="KW-1185">Reference proteome</keyword>
<dbReference type="EMBL" id="JBHFEH010000018">
    <property type="protein sequence ID" value="KAL2053956.1"/>
    <property type="molecule type" value="Genomic_DNA"/>
</dbReference>
<comment type="caution">
    <text evidence="3">The sequence shown here is derived from an EMBL/GenBank/DDBJ whole genome shotgun (WGS) entry which is preliminary data.</text>
</comment>
<organism evidence="3 4">
    <name type="scientific">Lepraria finkii</name>
    <dbReference type="NCBI Taxonomy" id="1340010"/>
    <lineage>
        <taxon>Eukaryota</taxon>
        <taxon>Fungi</taxon>
        <taxon>Dikarya</taxon>
        <taxon>Ascomycota</taxon>
        <taxon>Pezizomycotina</taxon>
        <taxon>Lecanoromycetes</taxon>
        <taxon>OSLEUM clade</taxon>
        <taxon>Lecanoromycetidae</taxon>
        <taxon>Lecanorales</taxon>
        <taxon>Lecanorineae</taxon>
        <taxon>Stereocaulaceae</taxon>
        <taxon>Lepraria</taxon>
    </lineage>
</organism>
<keyword evidence="2" id="KW-1133">Transmembrane helix</keyword>